<dbReference type="Ensembl" id="ENSMMNT00015033107.1">
    <property type="protein sequence ID" value="ENSMMNP00015030142.1"/>
    <property type="gene ID" value="ENSMMNG00015021941.1"/>
</dbReference>
<proteinExistence type="predicted"/>
<dbReference type="GeneTree" id="ENSGT00930000152917"/>
<feature type="region of interest" description="Disordered" evidence="1">
    <location>
        <begin position="61"/>
        <end position="161"/>
    </location>
</feature>
<feature type="region of interest" description="Disordered" evidence="1">
    <location>
        <begin position="1"/>
        <end position="43"/>
    </location>
</feature>
<dbReference type="Proteomes" id="UP000694561">
    <property type="component" value="Unplaced"/>
</dbReference>
<accession>A0A8C6CN78</accession>
<feature type="compositionally biased region" description="Low complexity" evidence="1">
    <location>
        <begin position="115"/>
        <end position="134"/>
    </location>
</feature>
<evidence type="ECO:0000256" key="1">
    <source>
        <dbReference type="SAM" id="MobiDB-lite"/>
    </source>
</evidence>
<organism evidence="2 3">
    <name type="scientific">Monodon monoceros</name>
    <name type="common">Narwhal</name>
    <name type="synonym">Ceratodon monodon</name>
    <dbReference type="NCBI Taxonomy" id="40151"/>
    <lineage>
        <taxon>Eukaryota</taxon>
        <taxon>Metazoa</taxon>
        <taxon>Chordata</taxon>
        <taxon>Craniata</taxon>
        <taxon>Vertebrata</taxon>
        <taxon>Euteleostomi</taxon>
        <taxon>Mammalia</taxon>
        <taxon>Eutheria</taxon>
        <taxon>Laurasiatheria</taxon>
        <taxon>Artiodactyla</taxon>
        <taxon>Whippomorpha</taxon>
        <taxon>Cetacea</taxon>
        <taxon>Odontoceti</taxon>
        <taxon>Monodontidae</taxon>
        <taxon>Monodon</taxon>
    </lineage>
</organism>
<sequence>MHAQRSLRWVPESRSAVQAPTHPTPWRARSKSAWRPGSWSQALGPPFVIGVRGALLRARPEASSRKLFKHRSRQTPRPPGASYPRSPREGADSPAAPREPQLRSRSAQLRMGPDAAPAGGESAVPSSPSEEPFSPAAPPRLQPPSSKAPAASSAPSFRLFF</sequence>
<feature type="compositionally biased region" description="Low complexity" evidence="1">
    <location>
        <begin position="143"/>
        <end position="161"/>
    </location>
</feature>
<keyword evidence="3" id="KW-1185">Reference proteome</keyword>
<dbReference type="AlphaFoldDB" id="A0A8C6CN78"/>
<reference evidence="2" key="2">
    <citation type="submission" date="2025-09" db="UniProtKB">
        <authorList>
            <consortium name="Ensembl"/>
        </authorList>
    </citation>
    <scope>IDENTIFICATION</scope>
</reference>
<reference evidence="2" key="1">
    <citation type="submission" date="2025-08" db="UniProtKB">
        <authorList>
            <consortium name="Ensembl"/>
        </authorList>
    </citation>
    <scope>IDENTIFICATION</scope>
</reference>
<evidence type="ECO:0000313" key="3">
    <source>
        <dbReference type="Proteomes" id="UP000694561"/>
    </source>
</evidence>
<name>A0A8C6CN78_MONMO</name>
<protein>
    <submittedName>
        <fullName evidence="2">Uncharacterized protein</fullName>
    </submittedName>
</protein>
<evidence type="ECO:0000313" key="2">
    <source>
        <dbReference type="Ensembl" id="ENSMMNP00015030142.1"/>
    </source>
</evidence>